<dbReference type="SUPFAM" id="SSF52317">
    <property type="entry name" value="Class I glutamine amidotransferase-like"/>
    <property type="match status" value="1"/>
</dbReference>
<dbReference type="CDD" id="cd03136">
    <property type="entry name" value="GATase1_AraC_ArgR_like"/>
    <property type="match status" value="1"/>
</dbReference>
<sequence>MTSSEPIKPRQPLKVGFILSKSFTLSAFALFVDTLRLASDDEDRSTRKNCDWQILSAHGHFIRSSCGVQIAPGTGLPAPKEFDYLAVVGGLLNVEDPIDGEMERYLKRAITEKVKVIGVCTGSFILAQAGLMKNRTACVSWLHHHDYLDRFPDHRLVSNQLYVEDRDIITCAGGSAVADLAASLVRRHIGNSAEKNALQILQIERRREGREIQPRNPLSTEHKDSKMRLALIFMENNLDKPVSMDDVAKSMNLSRRQMERLFHRRLKMSPGAVYARLRMRRARSLVLQTSKPLIDIAIEVGFANSSHFGRRFRQTFGCTPNVLRSRQKDNGFVHLDDDLFAGIEQTQ</sequence>
<dbReference type="Pfam" id="PF01965">
    <property type="entry name" value="DJ-1_PfpI"/>
    <property type="match status" value="1"/>
</dbReference>
<dbReference type="PANTHER" id="PTHR43130">
    <property type="entry name" value="ARAC-FAMILY TRANSCRIPTIONAL REGULATOR"/>
    <property type="match status" value="1"/>
</dbReference>
<accession>A0A6M1RWJ4</accession>
<evidence type="ECO:0000313" key="5">
    <source>
        <dbReference type="EMBL" id="NGO66164.1"/>
    </source>
</evidence>
<keyword evidence="2" id="KW-0238">DNA-binding</keyword>
<dbReference type="Gene3D" id="1.10.10.60">
    <property type="entry name" value="Homeodomain-like"/>
    <property type="match status" value="1"/>
</dbReference>
<keyword evidence="3" id="KW-0804">Transcription</keyword>
<proteinExistence type="predicted"/>
<dbReference type="Gene3D" id="3.40.50.880">
    <property type="match status" value="1"/>
</dbReference>
<evidence type="ECO:0000259" key="4">
    <source>
        <dbReference type="PROSITE" id="PS01124"/>
    </source>
</evidence>
<dbReference type="Proteomes" id="UP000477849">
    <property type="component" value="Unassembled WGS sequence"/>
</dbReference>
<name>A0A6M1RWJ4_9HYPH</name>
<dbReference type="SMART" id="SM00342">
    <property type="entry name" value="HTH_ARAC"/>
    <property type="match status" value="1"/>
</dbReference>
<dbReference type="InterPro" id="IPR009057">
    <property type="entry name" value="Homeodomain-like_sf"/>
</dbReference>
<evidence type="ECO:0000256" key="2">
    <source>
        <dbReference type="ARBA" id="ARBA00023125"/>
    </source>
</evidence>
<dbReference type="InterPro" id="IPR018060">
    <property type="entry name" value="HTH_AraC"/>
</dbReference>
<dbReference type="SUPFAM" id="SSF46689">
    <property type="entry name" value="Homeodomain-like"/>
    <property type="match status" value="2"/>
</dbReference>
<evidence type="ECO:0000256" key="1">
    <source>
        <dbReference type="ARBA" id="ARBA00023015"/>
    </source>
</evidence>
<dbReference type="PRINTS" id="PR00032">
    <property type="entry name" value="HTHARAC"/>
</dbReference>
<dbReference type="GO" id="GO:0003700">
    <property type="term" value="F:DNA-binding transcription factor activity"/>
    <property type="evidence" value="ECO:0007669"/>
    <property type="project" value="InterPro"/>
</dbReference>
<protein>
    <submittedName>
        <fullName evidence="5">GlxA family transcriptional regulator</fullName>
    </submittedName>
</protein>
<evidence type="ECO:0000256" key="3">
    <source>
        <dbReference type="ARBA" id="ARBA00023163"/>
    </source>
</evidence>
<dbReference type="PANTHER" id="PTHR43130:SF3">
    <property type="entry name" value="HTH-TYPE TRANSCRIPTIONAL REGULATOR RV1931C"/>
    <property type="match status" value="1"/>
</dbReference>
<dbReference type="AlphaFoldDB" id="A0A6M1RWJ4"/>
<dbReference type="Pfam" id="PF12833">
    <property type="entry name" value="HTH_18"/>
    <property type="match status" value="1"/>
</dbReference>
<dbReference type="PROSITE" id="PS00041">
    <property type="entry name" value="HTH_ARAC_FAMILY_1"/>
    <property type="match status" value="1"/>
</dbReference>
<feature type="domain" description="HTH araC/xylS-type" evidence="4">
    <location>
        <begin position="228"/>
        <end position="326"/>
    </location>
</feature>
<dbReference type="EMBL" id="JAAKZH010000009">
    <property type="protein sequence ID" value="NGO66164.1"/>
    <property type="molecule type" value="Genomic_DNA"/>
</dbReference>
<gene>
    <name evidence="5" type="ORF">G6N76_21110</name>
</gene>
<keyword evidence="6" id="KW-1185">Reference proteome</keyword>
<dbReference type="GO" id="GO:0043565">
    <property type="term" value="F:sequence-specific DNA binding"/>
    <property type="evidence" value="ECO:0007669"/>
    <property type="project" value="InterPro"/>
</dbReference>
<organism evidence="5 6">
    <name type="scientific">Rhizobium daejeonense</name>
    <dbReference type="NCBI Taxonomy" id="240521"/>
    <lineage>
        <taxon>Bacteria</taxon>
        <taxon>Pseudomonadati</taxon>
        <taxon>Pseudomonadota</taxon>
        <taxon>Alphaproteobacteria</taxon>
        <taxon>Hyphomicrobiales</taxon>
        <taxon>Rhizobiaceae</taxon>
        <taxon>Rhizobium/Agrobacterium group</taxon>
        <taxon>Rhizobium</taxon>
    </lineage>
</organism>
<dbReference type="InterPro" id="IPR029062">
    <property type="entry name" value="Class_I_gatase-like"/>
</dbReference>
<evidence type="ECO:0000313" key="6">
    <source>
        <dbReference type="Proteomes" id="UP000477849"/>
    </source>
</evidence>
<keyword evidence="1" id="KW-0805">Transcription regulation</keyword>
<dbReference type="PROSITE" id="PS01124">
    <property type="entry name" value="HTH_ARAC_FAMILY_2"/>
    <property type="match status" value="1"/>
</dbReference>
<dbReference type="InterPro" id="IPR018062">
    <property type="entry name" value="HTH_AraC-typ_CS"/>
</dbReference>
<dbReference type="RefSeq" id="WP_163905906.1">
    <property type="nucleotide sequence ID" value="NZ_JACLAL010000010.1"/>
</dbReference>
<dbReference type="InterPro" id="IPR052158">
    <property type="entry name" value="INH-QAR"/>
</dbReference>
<dbReference type="InterPro" id="IPR002818">
    <property type="entry name" value="DJ-1/PfpI"/>
</dbReference>
<comment type="caution">
    <text evidence="5">The sequence shown here is derived from an EMBL/GenBank/DDBJ whole genome shotgun (WGS) entry which is preliminary data.</text>
</comment>
<reference evidence="5 6" key="1">
    <citation type="submission" date="2020-02" db="EMBL/GenBank/DDBJ databases">
        <title>Genome sequence of the type strain CCBAU10050 of Rhizobium daejeonense.</title>
        <authorList>
            <person name="Gao J."/>
            <person name="Sun J."/>
        </authorList>
    </citation>
    <scope>NUCLEOTIDE SEQUENCE [LARGE SCALE GENOMIC DNA]</scope>
    <source>
        <strain evidence="5 6">CCBAU10050</strain>
    </source>
</reference>
<dbReference type="InterPro" id="IPR020449">
    <property type="entry name" value="Tscrpt_reg_AraC-type_HTH"/>
</dbReference>